<comment type="caution">
    <text evidence="1">The sequence shown here is derived from an EMBL/GenBank/DDBJ whole genome shotgun (WGS) entry which is preliminary data.</text>
</comment>
<keyword evidence="2" id="KW-1185">Reference proteome</keyword>
<dbReference type="Proteomes" id="UP001470230">
    <property type="component" value="Unassembled WGS sequence"/>
</dbReference>
<sequence>MAIFTWKKNLSLNVLTSEEFHNLAIMFISYGASLNSCPKPNEVALKSFASIKRDKLKYIMTTTAFKKHGRTLALFSQIPYVSIAMDEGKKSKNQNLHFVIEAPFS</sequence>
<protein>
    <submittedName>
        <fullName evidence="1">Uncharacterized protein</fullName>
    </submittedName>
</protein>
<name>A0ABR2IL76_9EUKA</name>
<proteinExistence type="predicted"/>
<gene>
    <name evidence="1" type="ORF">M9Y10_010301</name>
</gene>
<reference evidence="1 2" key="1">
    <citation type="submission" date="2024-04" db="EMBL/GenBank/DDBJ databases">
        <title>Tritrichomonas musculus Genome.</title>
        <authorList>
            <person name="Alves-Ferreira E."/>
            <person name="Grigg M."/>
            <person name="Lorenzi H."/>
            <person name="Galac M."/>
        </authorList>
    </citation>
    <scope>NUCLEOTIDE SEQUENCE [LARGE SCALE GENOMIC DNA]</scope>
    <source>
        <strain evidence="1 2">EAF2021</strain>
    </source>
</reference>
<accession>A0ABR2IL76</accession>
<organism evidence="1 2">
    <name type="scientific">Tritrichomonas musculus</name>
    <dbReference type="NCBI Taxonomy" id="1915356"/>
    <lineage>
        <taxon>Eukaryota</taxon>
        <taxon>Metamonada</taxon>
        <taxon>Parabasalia</taxon>
        <taxon>Tritrichomonadida</taxon>
        <taxon>Tritrichomonadidae</taxon>
        <taxon>Tritrichomonas</taxon>
    </lineage>
</organism>
<dbReference type="EMBL" id="JAPFFF010000016">
    <property type="protein sequence ID" value="KAK8864776.1"/>
    <property type="molecule type" value="Genomic_DNA"/>
</dbReference>
<evidence type="ECO:0000313" key="1">
    <source>
        <dbReference type="EMBL" id="KAK8864776.1"/>
    </source>
</evidence>
<evidence type="ECO:0000313" key="2">
    <source>
        <dbReference type="Proteomes" id="UP001470230"/>
    </source>
</evidence>